<protein>
    <submittedName>
        <fullName evidence="1">Uncharacterized protein</fullName>
    </submittedName>
</protein>
<reference evidence="1" key="1">
    <citation type="submission" date="2024-07" db="EMBL/GenBank/DDBJ databases">
        <authorList>
            <person name="Li X.-J."/>
            <person name="Wang X."/>
        </authorList>
    </citation>
    <scope>NUCLEOTIDE SEQUENCE</scope>
    <source>
        <strain evidence="1">HSP-536</strain>
    </source>
</reference>
<evidence type="ECO:0000313" key="1">
    <source>
        <dbReference type="EMBL" id="XDU62021.1"/>
    </source>
</evidence>
<dbReference type="RefSeq" id="WP_369715649.1">
    <property type="nucleotide sequence ID" value="NZ_CP165647.1"/>
</dbReference>
<dbReference type="KEGG" id="lala:AB8B28_10300"/>
<accession>A0AB39V303</accession>
<organism evidence="1">
    <name type="scientific">Leptotrichia alba</name>
    <dbReference type="NCBI Taxonomy" id="3239304"/>
    <lineage>
        <taxon>Bacteria</taxon>
        <taxon>Fusobacteriati</taxon>
        <taxon>Fusobacteriota</taxon>
        <taxon>Fusobacteriia</taxon>
        <taxon>Fusobacteriales</taxon>
        <taxon>Leptotrichiaceae</taxon>
        <taxon>Leptotrichia</taxon>
    </lineage>
</organism>
<gene>
    <name evidence="1" type="ORF">AB8B28_10300</name>
</gene>
<dbReference type="AlphaFoldDB" id="A0AB39V303"/>
<dbReference type="EMBL" id="CP165647">
    <property type="protein sequence ID" value="XDU62021.1"/>
    <property type="molecule type" value="Genomic_DNA"/>
</dbReference>
<name>A0AB39V303_9FUSO</name>
<sequence>MRKAGKGTLVTTGNLNYPGRTEILEGKMIMEGSVPKSEIYVYEGATLEISGENYYQINLVGGNLTVNGNFNIETLFIENDNWAINGKGELTVEKVIASEEVQKDFKNSSVKVEKYSNKNSKYLEKDIIINPKKYQDLPREYFFSGFKSEMKNLSTKNSQKVYDELLKRYTKMENASEKVKEIVPGYKNGKFLMDTSPYSDPTSPEEFTTYPNPVFSNDTSLLLKKKDFKITNFENIMNQK</sequence>
<proteinExistence type="predicted"/>